<dbReference type="EMBL" id="VXIV02002346">
    <property type="protein sequence ID" value="KAF6026115.1"/>
    <property type="molecule type" value="Genomic_DNA"/>
</dbReference>
<accession>A0A7J7JJ38</accession>
<dbReference type="Proteomes" id="UP000593567">
    <property type="component" value="Unassembled WGS sequence"/>
</dbReference>
<gene>
    <name evidence="1" type="ORF">EB796_015580</name>
</gene>
<proteinExistence type="predicted"/>
<evidence type="ECO:0000313" key="2">
    <source>
        <dbReference type="Proteomes" id="UP000593567"/>
    </source>
</evidence>
<name>A0A7J7JJ38_BUGNE</name>
<reference evidence="1" key="1">
    <citation type="submission" date="2020-06" db="EMBL/GenBank/DDBJ databases">
        <title>Draft genome of Bugula neritina, a colonial animal packing powerful symbionts and potential medicines.</title>
        <authorList>
            <person name="Rayko M."/>
        </authorList>
    </citation>
    <scope>NUCLEOTIDE SEQUENCE [LARGE SCALE GENOMIC DNA]</scope>
    <source>
        <strain evidence="1">Kwan_BN1</strain>
    </source>
</reference>
<keyword evidence="2" id="KW-1185">Reference proteome</keyword>
<dbReference type="AlphaFoldDB" id="A0A7J7JJ38"/>
<protein>
    <submittedName>
        <fullName evidence="1">Uncharacterized protein</fullName>
    </submittedName>
</protein>
<evidence type="ECO:0000313" key="1">
    <source>
        <dbReference type="EMBL" id="KAF6026115.1"/>
    </source>
</evidence>
<comment type="caution">
    <text evidence="1">The sequence shown here is derived from an EMBL/GenBank/DDBJ whole genome shotgun (WGS) entry which is preliminary data.</text>
</comment>
<sequence length="82" mass="8788">MVATVTHTYYIRRQCRAAKAPPFISVSVVSESVSQQALASTCHYTQNGGECVGSGGRSHILSYNTDCGDSGWQETASQICEV</sequence>
<organism evidence="1 2">
    <name type="scientific">Bugula neritina</name>
    <name type="common">Brown bryozoan</name>
    <name type="synonym">Sertularia neritina</name>
    <dbReference type="NCBI Taxonomy" id="10212"/>
    <lineage>
        <taxon>Eukaryota</taxon>
        <taxon>Metazoa</taxon>
        <taxon>Spiralia</taxon>
        <taxon>Lophotrochozoa</taxon>
        <taxon>Bryozoa</taxon>
        <taxon>Gymnolaemata</taxon>
        <taxon>Cheilostomatida</taxon>
        <taxon>Flustrina</taxon>
        <taxon>Buguloidea</taxon>
        <taxon>Bugulidae</taxon>
        <taxon>Bugula</taxon>
    </lineage>
</organism>